<dbReference type="Pfam" id="PF13460">
    <property type="entry name" value="NAD_binding_10"/>
    <property type="match status" value="1"/>
</dbReference>
<protein>
    <submittedName>
        <fullName evidence="3">SDR family oxidoreductase</fullName>
    </submittedName>
</protein>
<dbReference type="RefSeq" id="WP_249736614.1">
    <property type="nucleotide sequence ID" value="NZ_JAKNCJ010000001.1"/>
</dbReference>
<keyword evidence="4" id="KW-1185">Reference proteome</keyword>
<proteinExistence type="predicted"/>
<dbReference type="Gene3D" id="3.40.50.720">
    <property type="entry name" value="NAD(P)-binding Rossmann-like Domain"/>
    <property type="match status" value="1"/>
</dbReference>
<dbReference type="InterPro" id="IPR016040">
    <property type="entry name" value="NAD(P)-bd_dom"/>
</dbReference>
<dbReference type="EMBL" id="JAKNCJ010000001">
    <property type="protein sequence ID" value="MCL6422518.1"/>
    <property type="molecule type" value="Genomic_DNA"/>
</dbReference>
<dbReference type="SUPFAM" id="SSF55961">
    <property type="entry name" value="Bet v1-like"/>
    <property type="match status" value="1"/>
</dbReference>
<dbReference type="SUPFAM" id="SSF51735">
    <property type="entry name" value="NAD(P)-binding Rossmann-fold domains"/>
    <property type="match status" value="1"/>
</dbReference>
<feature type="domain" description="NAD(P)-binding" evidence="2">
    <location>
        <begin position="14"/>
        <end position="125"/>
    </location>
</feature>
<name>A0ABT0QXX1_9MICO</name>
<dbReference type="Pfam" id="PF11066">
    <property type="entry name" value="DUF2867"/>
    <property type="match status" value="1"/>
</dbReference>
<evidence type="ECO:0000259" key="2">
    <source>
        <dbReference type="Pfam" id="PF13460"/>
    </source>
</evidence>
<comment type="caution">
    <text evidence="3">The sequence shown here is derived from an EMBL/GenBank/DDBJ whole genome shotgun (WGS) entry which is preliminary data.</text>
</comment>
<organism evidence="3 4">
    <name type="scientific">Brachybacterium equifaecis</name>
    <dbReference type="NCBI Taxonomy" id="2910770"/>
    <lineage>
        <taxon>Bacteria</taxon>
        <taxon>Bacillati</taxon>
        <taxon>Actinomycetota</taxon>
        <taxon>Actinomycetes</taxon>
        <taxon>Micrococcales</taxon>
        <taxon>Dermabacteraceae</taxon>
        <taxon>Brachybacterium</taxon>
    </lineage>
</organism>
<dbReference type="InterPro" id="IPR036291">
    <property type="entry name" value="NAD(P)-bd_dom_sf"/>
</dbReference>
<sequence length="501" mass="54593">MAPGAGPRRILVTGASGYVGARLVPALLDRGAQVRVTGRSAERLAAWPWGQDVDIAEADLADRMAVRRAVEGMEVVVFLVHAMGGGRGYARREARMARIMAEEAERAGVRRIVYLSGIHPEDVELSEHMASRQAVGEILAEGAVPVLIIEAATVIGAGSASFEIIRHLAERLPVMPAPRWVRNRIEPVAIADVLHYLVEASLAAGELSGAYQVGSGESDLRFADLLTGYAEVAGLPRRRVLALPVPAPLLSGAWIALITPLPLSITVPLAQSMQADAVTHGALIQEILPPPSGGPTRYRAAVADALERQKNGDLESTWDSDASLLERPQESIPEDADWAGHTVYTDVRERTEEDVDPAAVWSVIEGIGGRSGWYSTPTLWRIRGWMDRALGGYGLARGRRHPDRLRIGDAVDWWRVESIVPGQRLTLRAEMRMSGRAWLQLGVEAADGGGARYRQRAVYFPDGLLGRLYWTAILPFHALVFPAMARNIMAEARRRGEDRRG</sequence>
<dbReference type="InterPro" id="IPR051207">
    <property type="entry name" value="ComplexI_NDUFA9_subunit"/>
</dbReference>
<gene>
    <name evidence="3" type="ORF">Bequi_03815</name>
</gene>
<dbReference type="PANTHER" id="PTHR12126:SF11">
    <property type="entry name" value="NADH DEHYDROGENASE [UBIQUINONE] 1 ALPHA SUBCOMPLEX SUBUNIT 9, MITOCHONDRIAL"/>
    <property type="match status" value="1"/>
</dbReference>
<keyword evidence="1" id="KW-0472">Membrane</keyword>
<reference evidence="3" key="1">
    <citation type="submission" date="2022-02" db="EMBL/GenBank/DDBJ databases">
        <authorList>
            <person name="Lee M."/>
            <person name="Kim S.-J."/>
            <person name="Jung M.-Y."/>
        </authorList>
    </citation>
    <scope>NUCLEOTIDE SEQUENCE</scope>
    <source>
        <strain evidence="3">JHP9</strain>
    </source>
</reference>
<evidence type="ECO:0000256" key="1">
    <source>
        <dbReference type="SAM" id="Phobius"/>
    </source>
</evidence>
<dbReference type="InterPro" id="IPR021295">
    <property type="entry name" value="DUF2867"/>
</dbReference>
<accession>A0ABT0QXX1</accession>
<evidence type="ECO:0000313" key="4">
    <source>
        <dbReference type="Proteomes" id="UP001203761"/>
    </source>
</evidence>
<dbReference type="Proteomes" id="UP001203761">
    <property type="component" value="Unassembled WGS sequence"/>
</dbReference>
<dbReference type="PANTHER" id="PTHR12126">
    <property type="entry name" value="NADH-UBIQUINONE OXIDOREDUCTASE 39 KDA SUBUNIT-RELATED"/>
    <property type="match status" value="1"/>
</dbReference>
<feature type="transmembrane region" description="Helical" evidence="1">
    <location>
        <begin position="468"/>
        <end position="485"/>
    </location>
</feature>
<keyword evidence="1" id="KW-1133">Transmembrane helix</keyword>
<evidence type="ECO:0000313" key="3">
    <source>
        <dbReference type="EMBL" id="MCL6422518.1"/>
    </source>
</evidence>
<keyword evidence="1" id="KW-0812">Transmembrane</keyword>